<dbReference type="KEGG" id="many:MANY_33190"/>
<dbReference type="PROSITE" id="PS01081">
    <property type="entry name" value="HTH_TETR_1"/>
    <property type="match status" value="1"/>
</dbReference>
<keyword evidence="1 2" id="KW-0238">DNA-binding</keyword>
<protein>
    <submittedName>
        <fullName evidence="4">HTH-type transcriptional repressor</fullName>
    </submittedName>
</protein>
<keyword evidence="5" id="KW-1185">Reference proteome</keyword>
<evidence type="ECO:0000256" key="2">
    <source>
        <dbReference type="PROSITE-ProRule" id="PRU00335"/>
    </source>
</evidence>
<dbReference type="InterPro" id="IPR001647">
    <property type="entry name" value="HTH_TetR"/>
</dbReference>
<evidence type="ECO:0000313" key="4">
    <source>
        <dbReference type="EMBL" id="BBZ77982.1"/>
    </source>
</evidence>
<gene>
    <name evidence="4" type="ORF">MANY_33190</name>
</gene>
<dbReference type="GO" id="GO:0003700">
    <property type="term" value="F:DNA-binding transcription factor activity"/>
    <property type="evidence" value="ECO:0007669"/>
    <property type="project" value="TreeGrafter"/>
</dbReference>
<feature type="DNA-binding region" description="H-T-H motif" evidence="2">
    <location>
        <begin position="31"/>
        <end position="50"/>
    </location>
</feature>
<dbReference type="Gene3D" id="1.10.357.10">
    <property type="entry name" value="Tetracycline Repressor, domain 2"/>
    <property type="match status" value="1"/>
</dbReference>
<evidence type="ECO:0000256" key="1">
    <source>
        <dbReference type="ARBA" id="ARBA00023125"/>
    </source>
</evidence>
<reference evidence="4 5" key="1">
    <citation type="journal article" date="2019" name="Emerg. Microbes Infect.">
        <title>Comprehensive subspecies identification of 175 nontuberculous mycobacteria species based on 7547 genomic profiles.</title>
        <authorList>
            <person name="Matsumoto Y."/>
            <person name="Kinjo T."/>
            <person name="Motooka D."/>
            <person name="Nabeya D."/>
            <person name="Jung N."/>
            <person name="Uechi K."/>
            <person name="Horii T."/>
            <person name="Iida T."/>
            <person name="Fujita J."/>
            <person name="Nakamura S."/>
        </authorList>
    </citation>
    <scope>NUCLEOTIDE SEQUENCE [LARGE SCALE GENOMIC DNA]</scope>
    <source>
        <strain evidence="4 5">JCM 30275</strain>
    </source>
</reference>
<dbReference type="PRINTS" id="PR00455">
    <property type="entry name" value="HTHTETR"/>
</dbReference>
<evidence type="ECO:0000259" key="3">
    <source>
        <dbReference type="PROSITE" id="PS50977"/>
    </source>
</evidence>
<dbReference type="SUPFAM" id="SSF46689">
    <property type="entry name" value="Homeodomain-like"/>
    <property type="match status" value="1"/>
</dbReference>
<evidence type="ECO:0000313" key="5">
    <source>
        <dbReference type="Proteomes" id="UP000467249"/>
    </source>
</evidence>
<dbReference type="InterPro" id="IPR009057">
    <property type="entry name" value="Homeodomain-like_sf"/>
</dbReference>
<organism evidence="4 5">
    <name type="scientific">Mycolicibacterium anyangense</name>
    <dbReference type="NCBI Taxonomy" id="1431246"/>
    <lineage>
        <taxon>Bacteria</taxon>
        <taxon>Bacillati</taxon>
        <taxon>Actinomycetota</taxon>
        <taxon>Actinomycetes</taxon>
        <taxon>Mycobacteriales</taxon>
        <taxon>Mycobacteriaceae</taxon>
        <taxon>Mycolicibacterium</taxon>
    </lineage>
</organism>
<dbReference type="PANTHER" id="PTHR30055">
    <property type="entry name" value="HTH-TYPE TRANSCRIPTIONAL REGULATOR RUTR"/>
    <property type="match status" value="1"/>
</dbReference>
<dbReference type="Proteomes" id="UP000467249">
    <property type="component" value="Chromosome"/>
</dbReference>
<dbReference type="InterPro" id="IPR023772">
    <property type="entry name" value="DNA-bd_HTH_TetR-type_CS"/>
</dbReference>
<dbReference type="GO" id="GO:0000976">
    <property type="term" value="F:transcription cis-regulatory region binding"/>
    <property type="evidence" value="ECO:0007669"/>
    <property type="project" value="TreeGrafter"/>
</dbReference>
<dbReference type="Pfam" id="PF00440">
    <property type="entry name" value="TetR_N"/>
    <property type="match status" value="1"/>
</dbReference>
<feature type="domain" description="HTH tetR-type" evidence="3">
    <location>
        <begin position="8"/>
        <end position="68"/>
    </location>
</feature>
<accession>A0A6N4WDE6</accession>
<name>A0A6N4WDE6_9MYCO</name>
<dbReference type="EMBL" id="AP022620">
    <property type="protein sequence ID" value="BBZ77982.1"/>
    <property type="molecule type" value="Genomic_DNA"/>
</dbReference>
<proteinExistence type="predicted"/>
<dbReference type="AlphaFoldDB" id="A0A6N4WDE6"/>
<dbReference type="PROSITE" id="PS50977">
    <property type="entry name" value="HTH_TETR_2"/>
    <property type="match status" value="1"/>
</dbReference>
<dbReference type="PANTHER" id="PTHR30055:SF153">
    <property type="entry name" value="HTH-TYPE TRANSCRIPTIONAL REPRESSOR RV3405C"/>
    <property type="match status" value="1"/>
</dbReference>
<sequence>MACPRGREEVTDAILAAAADLFAERGPTATSIRDVAARAGVNHGLVYRHFGTKDQLVGAVLTWLGSHFSALIASSPEPAVAQAAIDRHLRVIARVSLDGFPVGELQSTFPNVARILEPMLRRHGDNRETRLAAAHSLAVSVSWCLFGDFLRAATGLKDISEADLQASILAVAGTLCAAPGRG</sequence>
<dbReference type="InterPro" id="IPR050109">
    <property type="entry name" value="HTH-type_TetR-like_transc_reg"/>
</dbReference>